<sequence length="98" mass="11434">MGPFVPHRIIEWKSTSERYVAIVQSAERFEPNSLREIRRGPLESWIVGRLKGTVREDLYALGFSRAELEYGEARERAKAILDRYNALLEEGKDPIKDW</sequence>
<proteinExistence type="predicted"/>
<name>A0A7C3A907_9BACT</name>
<organism evidence="1">
    <name type="scientific">Thermorudis sp</name>
    <dbReference type="NCBI Taxonomy" id="1969470"/>
    <lineage>
        <taxon>Bacteria</taxon>
        <taxon>Pseudomonadati</taxon>
        <taxon>Thermomicrobiota</taxon>
        <taxon>Thermomicrobia</taxon>
        <taxon>Thermomicrobia incertae sedis</taxon>
        <taxon>Thermorudis</taxon>
    </lineage>
</organism>
<comment type="caution">
    <text evidence="1">The sequence shown here is derived from an EMBL/GenBank/DDBJ whole genome shotgun (WGS) entry which is preliminary data.</text>
</comment>
<dbReference type="EMBL" id="DSID01000404">
    <property type="protein sequence ID" value="HEX70658.1"/>
    <property type="molecule type" value="Genomic_DNA"/>
</dbReference>
<gene>
    <name evidence="1" type="ORF">ENP13_05380</name>
</gene>
<reference evidence="1" key="1">
    <citation type="journal article" date="2020" name="mSystems">
        <title>Genome- and Community-Level Interaction Insights into Carbon Utilization and Element Cycling Functions of Hydrothermarchaeota in Hydrothermal Sediment.</title>
        <authorList>
            <person name="Zhou Z."/>
            <person name="Liu Y."/>
            <person name="Xu W."/>
            <person name="Pan J."/>
            <person name="Luo Z.H."/>
            <person name="Li M."/>
        </authorList>
    </citation>
    <scope>NUCLEOTIDE SEQUENCE [LARGE SCALE GENOMIC DNA]</scope>
    <source>
        <strain evidence="1">SpSt-192</strain>
    </source>
</reference>
<protein>
    <submittedName>
        <fullName evidence="1">Uncharacterized protein</fullName>
    </submittedName>
</protein>
<accession>A0A7C3A907</accession>
<dbReference type="AlphaFoldDB" id="A0A7C3A907"/>
<evidence type="ECO:0000313" key="1">
    <source>
        <dbReference type="EMBL" id="HEX70658.1"/>
    </source>
</evidence>